<protein>
    <submittedName>
        <fullName evidence="2">Uncharacterized protein</fullName>
    </submittedName>
</protein>
<reference evidence="2 3" key="1">
    <citation type="submission" date="2021-08" db="EMBL/GenBank/DDBJ databases">
        <authorList>
            <person name="Zhang D."/>
            <person name="Zhang A."/>
            <person name="Wang L."/>
        </authorList>
    </citation>
    <scope>NUCLEOTIDE SEQUENCE [LARGE SCALE GENOMIC DNA]</scope>
    <source>
        <strain evidence="2 3">WL0086</strain>
    </source>
</reference>
<sequence length="358" mass="39655">MFLPRLLLLPLAAASLSATLTVTEVEGPPTGPNVRIQQLERDEFGPTSFRFYASRQGPPTKTDDWVYRQHEGEANGTEAHYYFRDRDLGQTFLVGDEGFALSAITVRLQPVDVKKADPTGAKVSLQLMRVTGTPRFNANGTTATLAPNGTSSYADHAADFPQFADEFTPYSNAQWSTYATDWPHDPGDENTPKRWPIMHYSDDFIEGEHYEHLALFSGGVVPADLTTNDYLRWEIAPEARPVLEPHTRYAILFLFDEPAPPGVNRNIPLSNRNVVPGGALTDPYPDGHAIRRDGASTRREDVFIRDLNDPTDVAASRDAASFPADVAARLAIPPGTLGYPDVDTYRDFYFIIEGDPLL</sequence>
<dbReference type="RefSeq" id="WP_221030157.1">
    <property type="nucleotide sequence ID" value="NZ_CP139781.1"/>
</dbReference>
<name>A0ABZ1C7S3_9BACT</name>
<evidence type="ECO:0000313" key="3">
    <source>
        <dbReference type="Proteomes" id="UP000738431"/>
    </source>
</evidence>
<proteinExistence type="predicted"/>
<feature type="chain" id="PRO_5046527740" evidence="1">
    <location>
        <begin position="21"/>
        <end position="358"/>
    </location>
</feature>
<feature type="signal peptide" evidence="1">
    <location>
        <begin position="1"/>
        <end position="20"/>
    </location>
</feature>
<dbReference type="EMBL" id="CP139781">
    <property type="protein sequence ID" value="WRQ87685.1"/>
    <property type="molecule type" value="Genomic_DNA"/>
</dbReference>
<evidence type="ECO:0000256" key="1">
    <source>
        <dbReference type="SAM" id="SignalP"/>
    </source>
</evidence>
<accession>A0ABZ1C7S3</accession>
<organism evidence="2 3">
    <name type="scientific">Actomonas aquatica</name>
    <dbReference type="NCBI Taxonomy" id="2866162"/>
    <lineage>
        <taxon>Bacteria</taxon>
        <taxon>Pseudomonadati</taxon>
        <taxon>Verrucomicrobiota</taxon>
        <taxon>Opitutia</taxon>
        <taxon>Opitutales</taxon>
        <taxon>Opitutaceae</taxon>
        <taxon>Actomonas</taxon>
    </lineage>
</organism>
<reference evidence="2 3" key="2">
    <citation type="submission" date="2023-12" db="EMBL/GenBank/DDBJ databases">
        <title>Description of an unclassified Opitutus bacterium of Verrucomicrobiota.</title>
        <authorList>
            <person name="Zhang D.-F."/>
        </authorList>
    </citation>
    <scope>NUCLEOTIDE SEQUENCE [LARGE SCALE GENOMIC DNA]</scope>
    <source>
        <strain evidence="2 3">WL0086</strain>
    </source>
</reference>
<dbReference type="Proteomes" id="UP000738431">
    <property type="component" value="Chromosome"/>
</dbReference>
<keyword evidence="3" id="KW-1185">Reference proteome</keyword>
<evidence type="ECO:0000313" key="2">
    <source>
        <dbReference type="EMBL" id="WRQ87685.1"/>
    </source>
</evidence>
<gene>
    <name evidence="2" type="ORF">K1X11_022975</name>
</gene>
<keyword evidence="1" id="KW-0732">Signal</keyword>